<comment type="caution">
    <text evidence="1">The sequence shown here is derived from an EMBL/GenBank/DDBJ whole genome shotgun (WGS) entry which is preliminary data.</text>
</comment>
<dbReference type="Gene3D" id="2.120.10.80">
    <property type="entry name" value="Kelch-type beta propeller"/>
    <property type="match status" value="1"/>
</dbReference>
<dbReference type="SUPFAM" id="SSF117281">
    <property type="entry name" value="Kelch motif"/>
    <property type="match status" value="1"/>
</dbReference>
<accession>A0A397GEV4</accession>
<dbReference type="InterPro" id="IPR015915">
    <property type="entry name" value="Kelch-typ_b-propeller"/>
</dbReference>
<organism evidence="1 2">
    <name type="scientific">Diversispora epigaea</name>
    <dbReference type="NCBI Taxonomy" id="1348612"/>
    <lineage>
        <taxon>Eukaryota</taxon>
        <taxon>Fungi</taxon>
        <taxon>Fungi incertae sedis</taxon>
        <taxon>Mucoromycota</taxon>
        <taxon>Glomeromycotina</taxon>
        <taxon>Glomeromycetes</taxon>
        <taxon>Diversisporales</taxon>
        <taxon>Diversisporaceae</taxon>
        <taxon>Diversispora</taxon>
    </lineage>
</organism>
<keyword evidence="2" id="KW-1185">Reference proteome</keyword>
<evidence type="ECO:0000313" key="2">
    <source>
        <dbReference type="Proteomes" id="UP000266861"/>
    </source>
</evidence>
<sequence length="193" mass="22107">MNTLNAVSNTWTTLNISENLPLPCYEYAANIFPNGVIVYIGGIEQVSYGATFTLVNIKLFDASKLEWSQMNATCDEIESRLYFSSVFIPPADYSPLIMDILQIYIMIIFGFEIDTISLSSEVYLYNIKSKKWVQVLVLFPFPFLYPFPPNTTSPYPLKFLTTLLIGLEIVAKWERKQGGTKKINMFISFDDTW</sequence>
<evidence type="ECO:0000313" key="1">
    <source>
        <dbReference type="EMBL" id="RHZ48649.1"/>
    </source>
</evidence>
<dbReference type="Proteomes" id="UP000266861">
    <property type="component" value="Unassembled WGS sequence"/>
</dbReference>
<name>A0A397GEV4_9GLOM</name>
<reference evidence="1 2" key="1">
    <citation type="submission" date="2018-08" db="EMBL/GenBank/DDBJ databases">
        <title>Genome and evolution of the arbuscular mycorrhizal fungus Diversispora epigaea (formerly Glomus versiforme) and its bacterial endosymbionts.</title>
        <authorList>
            <person name="Sun X."/>
            <person name="Fei Z."/>
            <person name="Harrison M."/>
        </authorList>
    </citation>
    <scope>NUCLEOTIDE SEQUENCE [LARGE SCALE GENOMIC DNA]</scope>
    <source>
        <strain evidence="1 2">IT104</strain>
    </source>
</reference>
<proteinExistence type="predicted"/>
<dbReference type="AlphaFoldDB" id="A0A397GEV4"/>
<dbReference type="OrthoDB" id="2478803at2759"/>
<dbReference type="EMBL" id="PQFF01000462">
    <property type="protein sequence ID" value="RHZ48649.1"/>
    <property type="molecule type" value="Genomic_DNA"/>
</dbReference>
<protein>
    <submittedName>
        <fullName evidence="1">Uncharacterized protein</fullName>
    </submittedName>
</protein>
<gene>
    <name evidence="1" type="ORF">Glove_543g19</name>
</gene>